<gene>
    <name evidence="1" type="ORF">FHU33_4007</name>
</gene>
<comment type="caution">
    <text evidence="1">The sequence shown here is derived from an EMBL/GenBank/DDBJ whole genome shotgun (WGS) entry which is preliminary data.</text>
</comment>
<protein>
    <recommendedName>
        <fullName evidence="3">ANTAR domain-containing protein</fullName>
    </recommendedName>
</protein>
<dbReference type="EMBL" id="VFQE01000002">
    <property type="protein sequence ID" value="TQN37360.1"/>
    <property type="molecule type" value="Genomic_DNA"/>
</dbReference>
<sequence length="243" mass="25719">MTIAGRFEAALDDVEEPDLRGPELLPVRLARACARTLRVDGAGISVVDAAQQRVPLGASSDEAAIAERLQFTVGAGPCMTAQEIRQPVFAVEDDLRRRWPVFTELLLGSTPFQAVVAFPLQPALAGAGAIDLYFRRSDDVPDLDVFEALAVGELVTSALSEAAVWSSWSPAEGPNWLQGPAPRRRAAVWEAMGKVSVELEVDTPAALDLMRASAYSRGTAIDDVAADLLAGAVRAVDLAPGDG</sequence>
<dbReference type="RefSeq" id="WP_246064017.1">
    <property type="nucleotide sequence ID" value="NZ_VFQE01000002.1"/>
</dbReference>
<evidence type="ECO:0000313" key="1">
    <source>
        <dbReference type="EMBL" id="TQN37360.1"/>
    </source>
</evidence>
<proteinExistence type="predicted"/>
<keyword evidence="2" id="KW-1185">Reference proteome</keyword>
<organism evidence="1 2">
    <name type="scientific">Blastococcus colisei</name>
    <dbReference type="NCBI Taxonomy" id="1564162"/>
    <lineage>
        <taxon>Bacteria</taxon>
        <taxon>Bacillati</taxon>
        <taxon>Actinomycetota</taxon>
        <taxon>Actinomycetes</taxon>
        <taxon>Geodermatophilales</taxon>
        <taxon>Geodermatophilaceae</taxon>
        <taxon>Blastococcus</taxon>
    </lineage>
</organism>
<accession>A0A543P070</accession>
<name>A0A543P070_9ACTN</name>
<dbReference type="AlphaFoldDB" id="A0A543P070"/>
<evidence type="ECO:0000313" key="2">
    <source>
        <dbReference type="Proteomes" id="UP000319865"/>
    </source>
</evidence>
<evidence type="ECO:0008006" key="3">
    <source>
        <dbReference type="Google" id="ProtNLM"/>
    </source>
</evidence>
<dbReference type="SUPFAM" id="SSF55781">
    <property type="entry name" value="GAF domain-like"/>
    <property type="match status" value="1"/>
</dbReference>
<dbReference type="Proteomes" id="UP000319865">
    <property type="component" value="Unassembled WGS sequence"/>
</dbReference>
<reference evidence="1 2" key="1">
    <citation type="submission" date="2019-06" db="EMBL/GenBank/DDBJ databases">
        <title>Sequencing the genomes of 1000 actinobacteria strains.</title>
        <authorList>
            <person name="Klenk H.-P."/>
        </authorList>
    </citation>
    <scope>NUCLEOTIDE SEQUENCE [LARGE SCALE GENOMIC DNA]</scope>
    <source>
        <strain evidence="1 2">DSM 46837</strain>
    </source>
</reference>